<evidence type="ECO:0000313" key="2">
    <source>
        <dbReference type="EMBL" id="GGL52748.1"/>
    </source>
</evidence>
<reference evidence="2" key="2">
    <citation type="submission" date="2020-09" db="EMBL/GenBank/DDBJ databases">
        <authorList>
            <person name="Sun Q."/>
            <person name="Zhou Y."/>
        </authorList>
    </citation>
    <scope>NUCLEOTIDE SEQUENCE</scope>
    <source>
        <strain evidence="2">CGMCC 4.7306</strain>
    </source>
</reference>
<evidence type="ECO:0000313" key="3">
    <source>
        <dbReference type="Proteomes" id="UP000613840"/>
    </source>
</evidence>
<dbReference type="Proteomes" id="UP000613840">
    <property type="component" value="Unassembled WGS sequence"/>
</dbReference>
<dbReference type="AlphaFoldDB" id="A0A917S3G5"/>
<sequence>MITKTYRSWSRDEHRREWAVLERLATRRPGLAPEPVRADLEAEPPSITMTAIPGAAISGRWSDEQVRLLAEAMNRLWSTPYDGLPPLDMYQPGYWRDLVAGSDRPTSGIAMQAYDIATGWVAGPDVARLLDGRFDVLGHGDPQPGNLLYDGEQIRLVDFEDAGAGDLCFELANLAEHLGTRLAGLDRVVGLVDHDPRRYLLFRRLLAVFWLIKLLPDPTGVRPPRTAELRDQSLRLLDLFG</sequence>
<dbReference type="SUPFAM" id="SSF56112">
    <property type="entry name" value="Protein kinase-like (PK-like)"/>
    <property type="match status" value="1"/>
</dbReference>
<dbReference type="EMBL" id="BMMZ01000002">
    <property type="protein sequence ID" value="GGL52748.1"/>
    <property type="molecule type" value="Genomic_DNA"/>
</dbReference>
<dbReference type="InterPro" id="IPR011009">
    <property type="entry name" value="Kinase-like_dom_sf"/>
</dbReference>
<name>A0A917S3G5_9ACTN</name>
<evidence type="ECO:0000259" key="1">
    <source>
        <dbReference type="Pfam" id="PF01636"/>
    </source>
</evidence>
<dbReference type="Gene3D" id="3.90.1200.10">
    <property type="match status" value="1"/>
</dbReference>
<dbReference type="Pfam" id="PF01636">
    <property type="entry name" value="APH"/>
    <property type="match status" value="1"/>
</dbReference>
<accession>A0A917S3G5</accession>
<gene>
    <name evidence="2" type="ORF">GCM10011575_08900</name>
</gene>
<dbReference type="InterPro" id="IPR051678">
    <property type="entry name" value="AGP_Transferase"/>
</dbReference>
<dbReference type="InterPro" id="IPR002575">
    <property type="entry name" value="Aminoglycoside_PTrfase"/>
</dbReference>
<comment type="caution">
    <text evidence="2">The sequence shown here is derived from an EMBL/GenBank/DDBJ whole genome shotgun (WGS) entry which is preliminary data.</text>
</comment>
<proteinExistence type="predicted"/>
<protein>
    <recommendedName>
        <fullName evidence="1">Aminoglycoside phosphotransferase domain-containing protein</fullName>
    </recommendedName>
</protein>
<reference evidence="2" key="1">
    <citation type="journal article" date="2014" name="Int. J. Syst. Evol. Microbiol.">
        <title>Complete genome sequence of Corynebacterium casei LMG S-19264T (=DSM 44701T), isolated from a smear-ripened cheese.</title>
        <authorList>
            <consortium name="US DOE Joint Genome Institute (JGI-PGF)"/>
            <person name="Walter F."/>
            <person name="Albersmeier A."/>
            <person name="Kalinowski J."/>
            <person name="Ruckert C."/>
        </authorList>
    </citation>
    <scope>NUCLEOTIDE SEQUENCE</scope>
    <source>
        <strain evidence="2">CGMCC 4.7306</strain>
    </source>
</reference>
<dbReference type="PANTHER" id="PTHR21310">
    <property type="entry name" value="AMINOGLYCOSIDE PHOSPHOTRANSFERASE-RELATED-RELATED"/>
    <property type="match status" value="1"/>
</dbReference>
<keyword evidence="3" id="KW-1185">Reference proteome</keyword>
<organism evidence="2 3">
    <name type="scientific">Microlunatus endophyticus</name>
    <dbReference type="NCBI Taxonomy" id="1716077"/>
    <lineage>
        <taxon>Bacteria</taxon>
        <taxon>Bacillati</taxon>
        <taxon>Actinomycetota</taxon>
        <taxon>Actinomycetes</taxon>
        <taxon>Propionibacteriales</taxon>
        <taxon>Propionibacteriaceae</taxon>
        <taxon>Microlunatus</taxon>
    </lineage>
</organism>
<feature type="domain" description="Aminoglycoside phosphotransferase" evidence="1">
    <location>
        <begin position="8"/>
        <end position="181"/>
    </location>
</feature>